<dbReference type="InterPro" id="IPR033177">
    <property type="entry name" value="PSD-B"/>
</dbReference>
<keyword evidence="7 13" id="KW-0472">Membrane</keyword>
<dbReference type="AlphaFoldDB" id="A0A7R9CP79"/>
<proteinExistence type="inferred from homology"/>
<organism evidence="14">
    <name type="scientific">Timema cristinae</name>
    <name type="common">Walking stick</name>
    <dbReference type="NCBI Taxonomy" id="61476"/>
    <lineage>
        <taxon>Eukaryota</taxon>
        <taxon>Metazoa</taxon>
        <taxon>Ecdysozoa</taxon>
        <taxon>Arthropoda</taxon>
        <taxon>Hexapoda</taxon>
        <taxon>Insecta</taxon>
        <taxon>Pterygota</taxon>
        <taxon>Neoptera</taxon>
        <taxon>Polyneoptera</taxon>
        <taxon>Phasmatodea</taxon>
        <taxon>Timematodea</taxon>
        <taxon>Timematoidea</taxon>
        <taxon>Timematidae</taxon>
        <taxon>Timema</taxon>
    </lineage>
</organism>
<keyword evidence="4 13" id="KW-0210">Decarboxylase</keyword>
<feature type="topological domain" description="Mitochondrial intermembrane" evidence="13">
    <location>
        <begin position="71"/>
        <end position="543"/>
    </location>
</feature>
<dbReference type="GO" id="GO:0004609">
    <property type="term" value="F:phosphatidylserine decarboxylase activity"/>
    <property type="evidence" value="ECO:0007669"/>
    <property type="project" value="UniProtKB-UniRule"/>
</dbReference>
<evidence type="ECO:0000256" key="7">
    <source>
        <dbReference type="ARBA" id="ARBA00023136"/>
    </source>
</evidence>
<comment type="catalytic activity">
    <reaction evidence="13">
        <text>a 1,2-diacyl-sn-glycero-3-phospho-L-serine + H(+) = a 1,2-diacyl-sn-glycero-3-phosphoethanolamine + CO2</text>
        <dbReference type="Rhea" id="RHEA:20828"/>
        <dbReference type="ChEBI" id="CHEBI:15378"/>
        <dbReference type="ChEBI" id="CHEBI:16526"/>
        <dbReference type="ChEBI" id="CHEBI:57262"/>
        <dbReference type="ChEBI" id="CHEBI:64612"/>
        <dbReference type="EC" id="4.1.1.65"/>
    </reaction>
</comment>
<evidence type="ECO:0000256" key="2">
    <source>
        <dbReference type="ARBA" id="ARBA00022516"/>
    </source>
</evidence>
<comment type="similarity">
    <text evidence="13">Belongs to the phosphatidylserine decarboxylase family. PSD-B subfamily. Eukaryotic type I sub-subfamily.</text>
</comment>
<evidence type="ECO:0000256" key="12">
    <source>
        <dbReference type="ARBA" id="ARBA00045136"/>
    </source>
</evidence>
<evidence type="ECO:0000256" key="6">
    <source>
        <dbReference type="ARBA" id="ARBA00023098"/>
    </source>
</evidence>
<accession>A0A7R9CP79</accession>
<evidence type="ECO:0000256" key="3">
    <source>
        <dbReference type="ARBA" id="ARBA00022692"/>
    </source>
</evidence>
<evidence type="ECO:0000313" key="14">
    <source>
        <dbReference type="EMBL" id="CAD7399366.1"/>
    </source>
</evidence>
<feature type="chain" id="PRO_5031658759" description="Phosphatidylserine decarboxylase beta chain" evidence="13">
    <location>
        <begin position="1"/>
        <end position="377"/>
    </location>
</feature>
<dbReference type="InterPro" id="IPR033661">
    <property type="entry name" value="PSD_type1_euk"/>
</dbReference>
<evidence type="ECO:0000256" key="10">
    <source>
        <dbReference type="ARBA" id="ARBA00023264"/>
    </source>
</evidence>
<feature type="active site" description="Charge relay system; for autoendoproteolytic cleavage activity" evidence="13">
    <location>
        <position position="266"/>
    </location>
</feature>
<keyword evidence="5 13" id="KW-1133">Transmembrane helix</keyword>
<keyword evidence="10 13" id="KW-1208">Phospholipid metabolism</keyword>
<comment type="pathway">
    <text evidence="1">Lipid metabolism.</text>
</comment>
<keyword evidence="11 13" id="KW-0670">Pyruvate</keyword>
<keyword evidence="9 13" id="KW-0456">Lyase</keyword>
<protein>
    <recommendedName>
        <fullName evidence="13">Phosphatidylserine decarboxylase proenzyme, mitochondrial</fullName>
        <ecNumber evidence="13">4.1.1.65</ecNumber>
    </recommendedName>
    <component>
        <recommendedName>
            <fullName evidence="13">Phosphatidylserine decarboxylase beta chain</fullName>
        </recommendedName>
    </component>
    <component>
        <recommendedName>
            <fullName evidence="13">Phosphatidylserine decarboxylase alpha chain</fullName>
        </recommendedName>
    </component>
</protein>
<gene>
    <name evidence="14" type="ORF">TCEB3V08_LOCUS4981</name>
</gene>
<comment type="subcellular location">
    <molecule>Phosphatidylserine decarboxylase alpha chain</molecule>
    <subcellularLocation>
        <location evidence="13">Mitochondrion inner membrane</location>
        <topology evidence="13">Peripheral membrane protein</topology>
        <orientation evidence="13">Intermembrane side</orientation>
    </subcellularLocation>
    <text evidence="13">Anchored to the mitochondrial inner membrane through its interaction with the integral membrane beta chain.</text>
</comment>
<evidence type="ECO:0000256" key="9">
    <source>
        <dbReference type="ARBA" id="ARBA00023239"/>
    </source>
</evidence>
<dbReference type="Pfam" id="PF02666">
    <property type="entry name" value="PS_Dcarbxylase"/>
    <property type="match status" value="1"/>
</dbReference>
<evidence type="ECO:0000256" key="5">
    <source>
        <dbReference type="ARBA" id="ARBA00022989"/>
    </source>
</evidence>
<feature type="active site" description="Schiff-base intermediate with substrate; via pyruvic acid; for decarboxylase activity" evidence="13">
    <location>
        <position position="378"/>
    </location>
</feature>
<dbReference type="GO" id="GO:0006646">
    <property type="term" value="P:phosphatidylethanolamine biosynthetic process"/>
    <property type="evidence" value="ECO:0007669"/>
    <property type="project" value="UniProtKB-UniRule"/>
</dbReference>
<dbReference type="EC" id="4.1.1.65" evidence="13"/>
<feature type="topological domain" description="Mitochondrial matrix" evidence="13">
    <location>
        <begin position="1"/>
        <end position="51"/>
    </location>
</feature>
<dbReference type="GO" id="GO:0005743">
    <property type="term" value="C:mitochondrial inner membrane"/>
    <property type="evidence" value="ECO:0007669"/>
    <property type="project" value="UniProtKB-SubCell"/>
</dbReference>
<comment type="cofactor">
    <cofactor evidence="13">
        <name>pyruvate</name>
        <dbReference type="ChEBI" id="CHEBI:15361"/>
    </cofactor>
    <text evidence="13">Binds 1 pyruvoyl group covalently per subunit.</text>
</comment>
<dbReference type="EMBL" id="OC317850">
    <property type="protein sequence ID" value="CAD7399366.1"/>
    <property type="molecule type" value="Genomic_DNA"/>
</dbReference>
<comment type="pathway">
    <text evidence="13">Phospholipid metabolism; phosphatidylethanolamine biosynthesis; phosphatidylethanolamine from CDP-diacylglycerol: step 2/2.</text>
</comment>
<keyword evidence="2 13" id="KW-0444">Lipid biosynthesis</keyword>
<dbReference type="NCBIfam" id="TIGR00163">
    <property type="entry name" value="PS_decarb"/>
    <property type="match status" value="1"/>
</dbReference>
<evidence type="ECO:0000256" key="13">
    <source>
        <dbReference type="HAMAP-Rule" id="MF_03208"/>
    </source>
</evidence>
<dbReference type="PANTHER" id="PTHR10067:SF6">
    <property type="entry name" value="PHOSPHATIDYLSERINE DECARBOXYLASE PROENZYME, MITOCHONDRIAL"/>
    <property type="match status" value="1"/>
</dbReference>
<evidence type="ECO:0000256" key="4">
    <source>
        <dbReference type="ARBA" id="ARBA00022793"/>
    </source>
</evidence>
<name>A0A7R9CP79_TIMCR</name>
<comment type="subunit">
    <text evidence="13">Heterodimer of a large membrane-associated beta subunit and a small pyruvoyl-containing alpha subunit.</text>
</comment>
<feature type="site" description="Cleavage (non-hydrolytic); by autocatalysis" evidence="13">
    <location>
        <begin position="377"/>
        <end position="378"/>
    </location>
</feature>
<keyword evidence="13" id="KW-0999">Mitochondrion inner membrane</keyword>
<feature type="modified residue" description="Pyruvic acid (Ser); by autocatalysis" evidence="13">
    <location>
        <position position="378"/>
    </location>
</feature>
<feature type="active site" description="Charge relay system; for autoendoproteolytic cleavage activity" evidence="13">
    <location>
        <position position="171"/>
    </location>
</feature>
<keyword evidence="8 13" id="KW-0594">Phospholipid biosynthesis</keyword>
<keyword evidence="6 13" id="KW-0443">Lipid metabolism</keyword>
<dbReference type="GO" id="GO:0016540">
    <property type="term" value="P:protein autoprocessing"/>
    <property type="evidence" value="ECO:0007669"/>
    <property type="project" value="UniProtKB-UniRule"/>
</dbReference>
<comment type="function">
    <text evidence="12">Catalyzes the formation of phosphatidylethanolamine (PtdEtn) from phosphatidylserine (PtdSer). Plays a central role in phospholipid metabolism and in the interorganelle trafficking of phosphatidylserine. May be involved in lipid droplet biogenesis at the endoplasmic reticulum membrane.</text>
</comment>
<keyword evidence="13" id="KW-0496">Mitochondrion</keyword>
<dbReference type="UniPathway" id="UPA00558">
    <property type="reaction ID" value="UER00616"/>
</dbReference>
<comment type="subcellular location">
    <molecule>Phosphatidylserine decarboxylase beta chain</molecule>
    <subcellularLocation>
        <location evidence="13">Mitochondrion inner membrane</location>
        <topology evidence="13">Single-pass membrane protein</topology>
        <orientation evidence="13">Intermembrane side</orientation>
    </subcellularLocation>
</comment>
<evidence type="ECO:0000256" key="8">
    <source>
        <dbReference type="ARBA" id="ARBA00023209"/>
    </source>
</evidence>
<keyword evidence="13" id="KW-0865">Zymogen</keyword>
<keyword evidence="3 13" id="KW-0812">Transmembrane</keyword>
<evidence type="ECO:0000256" key="11">
    <source>
        <dbReference type="ARBA" id="ARBA00023317"/>
    </source>
</evidence>
<feature type="active site" description="Charge relay system; for autoendoproteolytic cleavage activity" evidence="13">
    <location>
        <position position="378"/>
    </location>
</feature>
<feature type="chain" id="PRO_5031658758" description="Phosphatidylserine decarboxylase alpha chain" evidence="13">
    <location>
        <begin position="378"/>
        <end position="543"/>
    </location>
</feature>
<sequence length="543" mass="61771">MSVVFSNHYNARYRSGCSRAIIGLRHTSNLPSNPGPIRETKGRWVGLWRPLPLGVGLGLLAVLQWRHIRHRSEAGTWNKGVPAKEWQVACYRAVPLRTVSRIWGWITNKEVPTSLRPLFFSSYATLFGCDLQEAVSEDLKSYKSLSEFFCRPLKEGARPIDQTECIVSPADGRVLNFGQLRTCQVEQVKGLTYSLREFLGNPVWSNKYRQKQVPVSTGRAHQVEEGLQGQDCHTLDEYCRDICEKEDTMLYQCVIYLAPGDYHRFHSPTEWTVDFRRHFRGELLSVNPKICRLVPNLFSLNERVVYTGRWKHGFFSMTAVGATNVGSIRVYFDPSLVTNRRKWSDCEKNYEDLFLKDVNNNEIKLKKGEPFGEFRLGSTIVMIFEAPKDFKLKLESGQRTYEIVELKLGQHVYQFWTLYPQHDHEREIYLPDRRIPASSPHFTVTSKRATGMDVVSVLVLRPLALSSASLKPILWDGGGQEGERRGVASQPTNVSFRANKNRWITETVYGASYGTGLLRIESGCGTLVLQCISSPLHSGSVPA</sequence>
<comment type="PTM">
    <text evidence="13">Is synthesized initially as an inactive proenzyme. Formation of the active enzyme involves a self-maturation process in which the active site pyruvoyl group is generated from an internal serine residue via an autocatalytic post-translational modification. Two non-identical subunits are generated from the proenzyme in this reaction, and the pyruvate is formed at the N-terminus of the alpha chain, which is derived from the carboxyl end of the proenzyme. The autoendoproteolytic cleavage occurs by a canonical serine protease mechanism, in which the side chain hydroxyl group of the serine supplies its oxygen atom to form the C-terminus of the beta chain, while the remainder of the serine residue undergoes an oxidative deamination to produce ammonia and the pyruvoyl prosthetic group on the alpha chain. During this reaction, the Ser that is part of the protease active site of the proenzyme becomes the pyruvoyl prosthetic group, which constitutes an essential element of the active site of the mature decarboxylase.</text>
</comment>
<reference evidence="14" key="1">
    <citation type="submission" date="2020-11" db="EMBL/GenBank/DDBJ databases">
        <authorList>
            <person name="Tran Van P."/>
        </authorList>
    </citation>
    <scope>NUCLEOTIDE SEQUENCE</scope>
</reference>
<dbReference type="HAMAP" id="MF_03208">
    <property type="entry name" value="PS_decarb_PSD_B_type1_euk"/>
    <property type="match status" value="1"/>
</dbReference>
<dbReference type="PANTHER" id="PTHR10067">
    <property type="entry name" value="PHOSPHATIDYLSERINE DECARBOXYLASE"/>
    <property type="match status" value="1"/>
</dbReference>
<dbReference type="InterPro" id="IPR003817">
    <property type="entry name" value="PS_Dcarbxylase"/>
</dbReference>
<evidence type="ECO:0000256" key="1">
    <source>
        <dbReference type="ARBA" id="ARBA00005189"/>
    </source>
</evidence>